<reference evidence="2" key="1">
    <citation type="submission" date="2020-05" db="EMBL/GenBank/DDBJ databases">
        <authorList>
            <person name="Chiriac C."/>
            <person name="Salcher M."/>
            <person name="Ghai R."/>
            <person name="Kavagutti S V."/>
        </authorList>
    </citation>
    <scope>NUCLEOTIDE SEQUENCE</scope>
</reference>
<evidence type="ECO:0000313" key="2">
    <source>
        <dbReference type="EMBL" id="CAB4952120.1"/>
    </source>
</evidence>
<dbReference type="PANTHER" id="PTHR45036">
    <property type="entry name" value="METHYLTRANSFERASE LIKE 7B"/>
    <property type="match status" value="1"/>
</dbReference>
<dbReference type="GO" id="GO:0008757">
    <property type="term" value="F:S-adenosylmethionine-dependent methyltransferase activity"/>
    <property type="evidence" value="ECO:0007669"/>
    <property type="project" value="InterPro"/>
</dbReference>
<sequence>MGFYREQIVPRIIDKACGGPDMTPLRERTCEGLSGVVIELGFGSGLNISSYPPEVTLVHAIEPSKVGTSLSAERVAGSRIPIEFSGLRGESLPLADGSCDAALCTFTMCTIPDVDAAMLELRRVLRPGAPFHFLEHGTAPDENIRRWQHRLEPLQKRLADGCHLTRDPVEIVRNAGFRIESFESTYVRGPKPWVYFTFGRAITPQ</sequence>
<proteinExistence type="predicted"/>
<protein>
    <submittedName>
        <fullName evidence="2">Unannotated protein</fullName>
    </submittedName>
</protein>
<dbReference type="CDD" id="cd02440">
    <property type="entry name" value="AdoMet_MTases"/>
    <property type="match status" value="1"/>
</dbReference>
<dbReference type="Gene3D" id="3.40.50.150">
    <property type="entry name" value="Vaccinia Virus protein VP39"/>
    <property type="match status" value="1"/>
</dbReference>
<dbReference type="InterPro" id="IPR013216">
    <property type="entry name" value="Methyltransf_11"/>
</dbReference>
<dbReference type="InterPro" id="IPR029063">
    <property type="entry name" value="SAM-dependent_MTases_sf"/>
</dbReference>
<dbReference type="PANTHER" id="PTHR45036:SF1">
    <property type="entry name" value="METHYLTRANSFERASE LIKE 7A"/>
    <property type="match status" value="1"/>
</dbReference>
<gene>
    <name evidence="2" type="ORF">UFOPK3733_01940</name>
</gene>
<feature type="domain" description="Methyltransferase type 11" evidence="1">
    <location>
        <begin position="39"/>
        <end position="130"/>
    </location>
</feature>
<organism evidence="2">
    <name type="scientific">freshwater metagenome</name>
    <dbReference type="NCBI Taxonomy" id="449393"/>
    <lineage>
        <taxon>unclassified sequences</taxon>
        <taxon>metagenomes</taxon>
        <taxon>ecological metagenomes</taxon>
    </lineage>
</organism>
<evidence type="ECO:0000259" key="1">
    <source>
        <dbReference type="Pfam" id="PF08241"/>
    </source>
</evidence>
<dbReference type="EMBL" id="CAFBNC010000134">
    <property type="protein sequence ID" value="CAB4952120.1"/>
    <property type="molecule type" value="Genomic_DNA"/>
</dbReference>
<name>A0A6J7K7T1_9ZZZZ</name>
<dbReference type="AlphaFoldDB" id="A0A6J7K7T1"/>
<dbReference type="SUPFAM" id="SSF53335">
    <property type="entry name" value="S-adenosyl-L-methionine-dependent methyltransferases"/>
    <property type="match status" value="1"/>
</dbReference>
<dbReference type="InterPro" id="IPR052356">
    <property type="entry name" value="Thiol_S-MT"/>
</dbReference>
<accession>A0A6J7K7T1</accession>
<dbReference type="Pfam" id="PF08241">
    <property type="entry name" value="Methyltransf_11"/>
    <property type="match status" value="1"/>
</dbReference>